<dbReference type="EMBL" id="CAMGYJ010000002">
    <property type="protein sequence ID" value="CAI0387226.1"/>
    <property type="molecule type" value="Genomic_DNA"/>
</dbReference>
<name>A0AAV0HPJ3_9ROSI</name>
<dbReference type="Proteomes" id="UP001154282">
    <property type="component" value="Unassembled WGS sequence"/>
</dbReference>
<reference evidence="2" key="1">
    <citation type="submission" date="2022-08" db="EMBL/GenBank/DDBJ databases">
        <authorList>
            <person name="Gutierrez-Valencia J."/>
        </authorList>
    </citation>
    <scope>NUCLEOTIDE SEQUENCE</scope>
</reference>
<protein>
    <submittedName>
        <fullName evidence="2">Uncharacterized protein</fullName>
    </submittedName>
</protein>
<sequence length="143" mass="16423">MASSHLPWISGKDCAASAESVGENEIDEMEYLTDSDQYDSEDEDEQEAKFVEIITEMTDELRGLRTLITKATQLVVKVLGESKELCNMRENVLSELEKIEGLTRHEVIAAMRRLRNEDRQLELFYSLDNNSDRLLLVQALLRE</sequence>
<proteinExistence type="predicted"/>
<dbReference type="AlphaFoldDB" id="A0AAV0HPJ3"/>
<keyword evidence="3" id="KW-1185">Reference proteome</keyword>
<evidence type="ECO:0000313" key="2">
    <source>
        <dbReference type="EMBL" id="CAI0387226.1"/>
    </source>
</evidence>
<evidence type="ECO:0000256" key="1">
    <source>
        <dbReference type="SAM" id="MobiDB-lite"/>
    </source>
</evidence>
<comment type="caution">
    <text evidence="2">The sequence shown here is derived from an EMBL/GenBank/DDBJ whole genome shotgun (WGS) entry which is preliminary data.</text>
</comment>
<organism evidence="2 3">
    <name type="scientific">Linum tenue</name>
    <dbReference type="NCBI Taxonomy" id="586396"/>
    <lineage>
        <taxon>Eukaryota</taxon>
        <taxon>Viridiplantae</taxon>
        <taxon>Streptophyta</taxon>
        <taxon>Embryophyta</taxon>
        <taxon>Tracheophyta</taxon>
        <taxon>Spermatophyta</taxon>
        <taxon>Magnoliopsida</taxon>
        <taxon>eudicotyledons</taxon>
        <taxon>Gunneridae</taxon>
        <taxon>Pentapetalae</taxon>
        <taxon>rosids</taxon>
        <taxon>fabids</taxon>
        <taxon>Malpighiales</taxon>
        <taxon>Linaceae</taxon>
        <taxon>Linum</taxon>
    </lineage>
</organism>
<evidence type="ECO:0000313" key="3">
    <source>
        <dbReference type="Proteomes" id="UP001154282"/>
    </source>
</evidence>
<feature type="region of interest" description="Disordered" evidence="1">
    <location>
        <begin position="1"/>
        <end position="30"/>
    </location>
</feature>
<gene>
    <name evidence="2" type="ORF">LITE_LOCUS5381</name>
</gene>
<accession>A0AAV0HPJ3</accession>